<dbReference type="AlphaFoldDB" id="A0A963YX37"/>
<reference evidence="1" key="1">
    <citation type="journal article" date="2021" name="Microorganisms">
        <title>Acidisoma silvae sp. nov. and Acidisomacellulosilytica sp. nov., Two Acidophilic Bacteria Isolated from Decaying Wood, Hydrolyzing Cellulose and Producing Poly-3-hydroxybutyrate.</title>
        <authorList>
            <person name="Mieszkin S."/>
            <person name="Pouder E."/>
            <person name="Uroz S."/>
            <person name="Simon-Colin C."/>
            <person name="Alain K."/>
        </authorList>
    </citation>
    <scope>NUCLEOTIDE SEQUENCE</scope>
    <source>
        <strain evidence="1">HW T2.11</strain>
    </source>
</reference>
<evidence type="ECO:0000313" key="2">
    <source>
        <dbReference type="Proteomes" id="UP000708298"/>
    </source>
</evidence>
<organism evidence="1 2">
    <name type="scientific">Acidisoma silvae</name>
    <dbReference type="NCBI Taxonomy" id="2802396"/>
    <lineage>
        <taxon>Bacteria</taxon>
        <taxon>Pseudomonadati</taxon>
        <taxon>Pseudomonadota</taxon>
        <taxon>Alphaproteobacteria</taxon>
        <taxon>Acetobacterales</taxon>
        <taxon>Acidocellaceae</taxon>
        <taxon>Acidisoma</taxon>
    </lineage>
</organism>
<evidence type="ECO:0000313" key="1">
    <source>
        <dbReference type="EMBL" id="MCB8878500.1"/>
    </source>
</evidence>
<dbReference type="EMBL" id="JAESVB010000041">
    <property type="protein sequence ID" value="MCB8878500.1"/>
    <property type="molecule type" value="Genomic_DNA"/>
</dbReference>
<keyword evidence="2" id="KW-1185">Reference proteome</keyword>
<accession>A0A963YX37</accession>
<dbReference type="Proteomes" id="UP000708298">
    <property type="component" value="Unassembled WGS sequence"/>
</dbReference>
<comment type="caution">
    <text evidence="1">The sequence shown here is derived from an EMBL/GenBank/DDBJ whole genome shotgun (WGS) entry which is preliminary data.</text>
</comment>
<protein>
    <submittedName>
        <fullName evidence="1">Uncharacterized protein</fullName>
    </submittedName>
</protein>
<proteinExistence type="predicted"/>
<feature type="non-terminal residue" evidence="1">
    <location>
        <position position="1"/>
    </location>
</feature>
<gene>
    <name evidence="1" type="ORF">ASILVAE211_25210</name>
</gene>
<reference evidence="1" key="2">
    <citation type="submission" date="2021-01" db="EMBL/GenBank/DDBJ databases">
        <authorList>
            <person name="Mieszkin S."/>
            <person name="Pouder E."/>
            <person name="Alain K."/>
        </authorList>
    </citation>
    <scope>NUCLEOTIDE SEQUENCE</scope>
    <source>
        <strain evidence="1">HW T2.11</strain>
    </source>
</reference>
<name>A0A963YX37_9PROT</name>
<sequence>SWSDLYSVTEARDRILRILGEGGEGRELAAFLPELPTWTDEDGTALQDAMHWSSAWATTFSASLELAKQGDVALGQSAIFEAIRVGPPAGAG</sequence>